<dbReference type="InterPro" id="IPR048274">
    <property type="entry name" value="MC_hydratase"/>
</dbReference>
<dbReference type="PANTHER" id="PTHR43664">
    <property type="entry name" value="MONOAMINE OXIDASE-RELATED"/>
    <property type="match status" value="1"/>
</dbReference>
<proteinExistence type="predicted"/>
<dbReference type="RefSeq" id="WP_203852386.1">
    <property type="nucleotide sequence ID" value="NZ_BAAAVW010000014.1"/>
</dbReference>
<dbReference type="SUPFAM" id="SSF54637">
    <property type="entry name" value="Thioesterase/thiol ester dehydrase-isomerase"/>
    <property type="match status" value="1"/>
</dbReference>
<keyword evidence="2" id="KW-1185">Reference proteome</keyword>
<dbReference type="Gene3D" id="3.10.129.10">
    <property type="entry name" value="Hotdog Thioesterase"/>
    <property type="match status" value="1"/>
</dbReference>
<dbReference type="PANTHER" id="PTHR43664:SF1">
    <property type="entry name" value="BETA-METHYLMALYL-COA DEHYDRATASE"/>
    <property type="match status" value="1"/>
</dbReference>
<gene>
    <name evidence="1" type="ORF">Dsi01nite_087940</name>
</gene>
<dbReference type="InterPro" id="IPR052342">
    <property type="entry name" value="MCH/BMMD"/>
</dbReference>
<dbReference type="Proteomes" id="UP000660611">
    <property type="component" value="Unassembled WGS sequence"/>
</dbReference>
<comment type="caution">
    <text evidence="1">The sequence shown here is derived from an EMBL/GenBank/DDBJ whole genome shotgun (WGS) entry which is preliminary data.</text>
</comment>
<sequence>MTLGNYLEDFTVGAVYQHPLGRTISEADNTWFTLLTMNTNQNHFNAHFAADAPYGRLIVNSGLSVAIVLGLSVSDMSQHAIMNLGWEQIRLTAPVFVGDTLYAESIVLATRPSASRPYAGIVTCRTRGLNQDGDEVMSWERSVMVYRRDAPHDKSHFPVAKTGPLTV</sequence>
<dbReference type="GO" id="GO:0016829">
    <property type="term" value="F:lyase activity"/>
    <property type="evidence" value="ECO:0007669"/>
    <property type="project" value="InterPro"/>
</dbReference>
<name>A0A919PY38_9ACTN</name>
<organism evidence="1 2">
    <name type="scientific">Dactylosporangium siamense</name>
    <dbReference type="NCBI Taxonomy" id="685454"/>
    <lineage>
        <taxon>Bacteria</taxon>
        <taxon>Bacillati</taxon>
        <taxon>Actinomycetota</taxon>
        <taxon>Actinomycetes</taxon>
        <taxon>Micromonosporales</taxon>
        <taxon>Micromonosporaceae</taxon>
        <taxon>Dactylosporangium</taxon>
    </lineage>
</organism>
<evidence type="ECO:0000313" key="1">
    <source>
        <dbReference type="EMBL" id="GIG50753.1"/>
    </source>
</evidence>
<protein>
    <submittedName>
        <fullName evidence="1">Transcription regulatory protein</fullName>
    </submittedName>
</protein>
<dbReference type="CDD" id="cd03451">
    <property type="entry name" value="FkbR2"/>
    <property type="match status" value="1"/>
</dbReference>
<dbReference type="AlphaFoldDB" id="A0A919PY38"/>
<reference evidence="1" key="1">
    <citation type="submission" date="2021-01" db="EMBL/GenBank/DDBJ databases">
        <title>Whole genome shotgun sequence of Dactylosporangium siamense NBRC 106093.</title>
        <authorList>
            <person name="Komaki H."/>
            <person name="Tamura T."/>
        </authorList>
    </citation>
    <scope>NUCLEOTIDE SEQUENCE</scope>
    <source>
        <strain evidence="1">NBRC 106093</strain>
    </source>
</reference>
<dbReference type="InterPro" id="IPR029069">
    <property type="entry name" value="HotDog_dom_sf"/>
</dbReference>
<dbReference type="Pfam" id="PF19315">
    <property type="entry name" value="MC_hydratase"/>
    <property type="match status" value="1"/>
</dbReference>
<evidence type="ECO:0000313" key="2">
    <source>
        <dbReference type="Proteomes" id="UP000660611"/>
    </source>
</evidence>
<accession>A0A919PY38</accession>
<dbReference type="EMBL" id="BONQ01000138">
    <property type="protein sequence ID" value="GIG50753.1"/>
    <property type="molecule type" value="Genomic_DNA"/>
</dbReference>